<comment type="caution">
    <text evidence="2">The sequence shown here is derived from an EMBL/GenBank/DDBJ whole genome shotgun (WGS) entry which is preliminary data.</text>
</comment>
<proteinExistence type="predicted"/>
<dbReference type="InterPro" id="IPR026866">
    <property type="entry name" value="CR006_AAA"/>
</dbReference>
<evidence type="ECO:0000259" key="1">
    <source>
        <dbReference type="Pfam" id="PF13166"/>
    </source>
</evidence>
<dbReference type="Pfam" id="PF13166">
    <property type="entry name" value="AAA_13"/>
    <property type="match status" value="1"/>
</dbReference>
<evidence type="ECO:0000313" key="2">
    <source>
        <dbReference type="EMBL" id="MBO1304652.1"/>
    </source>
</evidence>
<feature type="domain" description="Protein CR006 P-loop" evidence="1">
    <location>
        <begin position="78"/>
        <end position="358"/>
    </location>
</feature>
<keyword evidence="3" id="KW-1185">Reference proteome</keyword>
<gene>
    <name evidence="2" type="ORF">JZO70_00655</name>
</gene>
<sequence>MWNILEEFNSLMSIAEEIKNSGKKVTLLYAFNATGKTRLSMEFKELVNEVNDEGEIIKHVIYYNSFTEDLFYWDNDLDNNVDRKLKINTSSTFITLIEKLGKEAEIAKKFNELISPEGDSKIESRINTKTGEVNFNLATGDDKARENIKISKGEECIFIWSVFYVLIETIILELNVDDSVERSTDEFNDYKYIFIDDPISSLDDNHAIDIALDLKSLISTSRNEDLRFVISSHHALFYNVLHTEFDNANQYVLTNKDNKYILNKLTNRDSPFGYHLLVKDEIQRAILTNGIKRYHFNLMRNLLEKTAHFLGYDKWQDLIQEEDRKSYIKRINLYSHSDHDALEAKELQEHEKRFLKRIFEKFIIEYKWREVEHD</sequence>
<dbReference type="EMBL" id="JAFREM010000002">
    <property type="protein sequence ID" value="MBO1304652.1"/>
    <property type="molecule type" value="Genomic_DNA"/>
</dbReference>
<organism evidence="2 3">
    <name type="scientific">Candidatus Enterococcus moelleringii</name>
    <dbReference type="NCBI Taxonomy" id="2815325"/>
    <lineage>
        <taxon>Bacteria</taxon>
        <taxon>Bacillati</taxon>
        <taxon>Bacillota</taxon>
        <taxon>Bacilli</taxon>
        <taxon>Lactobacillales</taxon>
        <taxon>Enterococcaceae</taxon>
        <taxon>Enterococcus</taxon>
    </lineage>
</organism>
<protein>
    <submittedName>
        <fullName evidence="2">AAA family ATPase</fullName>
    </submittedName>
</protein>
<accession>A0ABS3L4U8</accession>
<dbReference type="Proteomes" id="UP000664601">
    <property type="component" value="Unassembled WGS sequence"/>
</dbReference>
<reference evidence="2 3" key="1">
    <citation type="submission" date="2021-03" db="EMBL/GenBank/DDBJ databases">
        <title>Enterococcal diversity collection.</title>
        <authorList>
            <person name="Gilmore M.S."/>
            <person name="Schwartzman J."/>
            <person name="Van Tyne D."/>
            <person name="Martin M."/>
            <person name="Earl A.M."/>
            <person name="Manson A.L."/>
            <person name="Straub T."/>
            <person name="Salamzade R."/>
            <person name="Saavedra J."/>
            <person name="Lebreton F."/>
            <person name="Prichula J."/>
            <person name="Schaufler K."/>
            <person name="Gaca A."/>
            <person name="Sgardioli B."/>
            <person name="Wagenaar J."/>
            <person name="Strong T."/>
        </authorList>
    </citation>
    <scope>NUCLEOTIDE SEQUENCE [LARGE SCALE GENOMIC DNA]</scope>
    <source>
        <strain evidence="2 3">669A</strain>
    </source>
</reference>
<name>A0ABS3L4U8_9ENTE</name>
<evidence type="ECO:0000313" key="3">
    <source>
        <dbReference type="Proteomes" id="UP000664601"/>
    </source>
</evidence>